<reference evidence="4" key="2">
    <citation type="submission" date="2025-08" db="UniProtKB">
        <authorList>
            <consortium name="Ensembl"/>
        </authorList>
    </citation>
    <scope>IDENTIFICATION</scope>
</reference>
<sequence length="141" mass="16249">CPSGHFTLLYFTLLRRHFYPKATNYTVPHSQDPRCDKDLNWDGWYRLWYSGMSVQMPETCVNSGCGTETPLWLNGPHPTVDEGEVTQKVCGHYKEDCCYFDKISLLVKACPGNYYIYKFASTPACSFAYCAGIYLLKKCFY</sequence>
<reference evidence="4 5" key="1">
    <citation type="submission" date="2020-06" db="EMBL/GenBank/DDBJ databases">
        <authorList>
            <consortium name="Wellcome Sanger Institute Data Sharing"/>
        </authorList>
    </citation>
    <scope>NUCLEOTIDE SEQUENCE [LARGE SCALE GENOMIC DNA]</scope>
</reference>
<keyword evidence="2" id="KW-1015">Disulfide bond</keyword>
<dbReference type="Ensembl" id="ENSDCDT00010000449.1">
    <property type="protein sequence ID" value="ENSDCDP00010000438.1"/>
    <property type="gene ID" value="ENSDCDG00010000227.1"/>
</dbReference>
<evidence type="ECO:0000313" key="5">
    <source>
        <dbReference type="Proteomes" id="UP000694580"/>
    </source>
</evidence>
<dbReference type="InterPro" id="IPR057774">
    <property type="entry name" value="D8C_UMOD/GP2/OIT3-like"/>
</dbReference>
<evidence type="ECO:0000256" key="1">
    <source>
        <dbReference type="ARBA" id="ARBA00022729"/>
    </source>
</evidence>
<dbReference type="Proteomes" id="UP000694580">
    <property type="component" value="Chromosome 3"/>
</dbReference>
<proteinExistence type="predicted"/>
<keyword evidence="5" id="KW-1185">Reference proteome</keyword>
<protein>
    <recommendedName>
        <fullName evidence="3">UMOD/GP2/OIT3-like D8C domain-containing protein</fullName>
    </recommendedName>
</protein>
<dbReference type="Pfam" id="PF23283">
    <property type="entry name" value="D8C_UMOD"/>
    <property type="match status" value="1"/>
</dbReference>
<dbReference type="AlphaFoldDB" id="A0AAY3ZTW6"/>
<keyword evidence="1" id="KW-0732">Signal</keyword>
<feature type="domain" description="UMOD/GP2/OIT3-like D8C" evidence="3">
    <location>
        <begin position="45"/>
        <end position="131"/>
    </location>
</feature>
<accession>A0AAY3ZTW6</accession>
<organism evidence="4 5">
    <name type="scientific">Denticeps clupeoides</name>
    <name type="common">denticle herring</name>
    <dbReference type="NCBI Taxonomy" id="299321"/>
    <lineage>
        <taxon>Eukaryota</taxon>
        <taxon>Metazoa</taxon>
        <taxon>Chordata</taxon>
        <taxon>Craniata</taxon>
        <taxon>Vertebrata</taxon>
        <taxon>Euteleostomi</taxon>
        <taxon>Actinopterygii</taxon>
        <taxon>Neopterygii</taxon>
        <taxon>Teleostei</taxon>
        <taxon>Clupei</taxon>
        <taxon>Clupeiformes</taxon>
        <taxon>Denticipitoidei</taxon>
        <taxon>Denticipitidae</taxon>
        <taxon>Denticeps</taxon>
    </lineage>
</organism>
<evidence type="ECO:0000259" key="3">
    <source>
        <dbReference type="Pfam" id="PF23283"/>
    </source>
</evidence>
<evidence type="ECO:0000313" key="4">
    <source>
        <dbReference type="Ensembl" id="ENSDCDP00010000438.1"/>
    </source>
</evidence>
<reference evidence="4" key="3">
    <citation type="submission" date="2025-09" db="UniProtKB">
        <authorList>
            <consortium name="Ensembl"/>
        </authorList>
    </citation>
    <scope>IDENTIFICATION</scope>
</reference>
<dbReference type="GeneTree" id="ENSGT00940000156038"/>
<evidence type="ECO:0000256" key="2">
    <source>
        <dbReference type="ARBA" id="ARBA00023157"/>
    </source>
</evidence>
<name>A0AAY3ZTW6_9TELE</name>